<dbReference type="SUPFAM" id="SSF51556">
    <property type="entry name" value="Metallo-dependent hydrolases"/>
    <property type="match status" value="1"/>
</dbReference>
<feature type="binding site" evidence="6">
    <location>
        <position position="178"/>
    </location>
    <ligand>
        <name>Zn(2+)</name>
        <dbReference type="ChEBI" id="CHEBI:29105"/>
        <label>2</label>
    </ligand>
</feature>
<reference evidence="8" key="1">
    <citation type="submission" date="2022-08" db="EMBL/GenBank/DDBJ databases">
        <title>Alicyclobacillus fastidiosus DSM 17978, complete genome.</title>
        <authorList>
            <person name="Wang Q."/>
            <person name="Cai R."/>
            <person name="Wang Z."/>
        </authorList>
    </citation>
    <scope>NUCLEOTIDE SEQUENCE</scope>
    <source>
        <strain evidence="8">DSM 17978</strain>
    </source>
</reference>
<feature type="binding site" evidence="6">
    <location>
        <begin position="61"/>
        <end position="63"/>
    </location>
    <ligand>
        <name>substrate</name>
    </ligand>
</feature>
<comment type="similarity">
    <text evidence="2 6">Belongs to the metallo-dependent hydrolases superfamily. DHOase family. Class I DHOase subfamily.</text>
</comment>
<dbReference type="EC" id="3.5.2.3" evidence="6"/>
<keyword evidence="6" id="KW-0862">Zinc</keyword>
<evidence type="ECO:0000256" key="1">
    <source>
        <dbReference type="ARBA" id="ARBA00002368"/>
    </source>
</evidence>
<comment type="cofactor">
    <cofactor evidence="6">
        <name>Zn(2+)</name>
        <dbReference type="ChEBI" id="CHEBI:29105"/>
    </cofactor>
    <text evidence="6">Binds 2 Zn(2+) ions per subunit.</text>
</comment>
<evidence type="ECO:0000256" key="2">
    <source>
        <dbReference type="ARBA" id="ARBA00010286"/>
    </source>
</evidence>
<evidence type="ECO:0000256" key="4">
    <source>
        <dbReference type="ARBA" id="ARBA00022801"/>
    </source>
</evidence>
<comment type="function">
    <text evidence="1 6">Catalyzes the reversible cyclization of carbamoyl aspartate to dihydroorotate.</text>
</comment>
<dbReference type="SUPFAM" id="SSF51338">
    <property type="entry name" value="Composite domain of metallo-dependent hydrolases"/>
    <property type="match status" value="1"/>
</dbReference>
<feature type="active site" evidence="6">
    <location>
        <position position="304"/>
    </location>
</feature>
<dbReference type="HAMAP" id="MF_00220_B">
    <property type="entry name" value="PyrC_classI_B"/>
    <property type="match status" value="1"/>
</dbReference>
<keyword evidence="5 6" id="KW-0665">Pyrimidine biosynthesis</keyword>
<dbReference type="Gene3D" id="2.30.40.10">
    <property type="entry name" value="Urease, subunit C, domain 1"/>
    <property type="match status" value="1"/>
</dbReference>
<gene>
    <name evidence="6" type="primary">pyrC</name>
    <name evidence="8" type="ORF">NZD89_06765</name>
</gene>
<dbReference type="InterPro" id="IPR002195">
    <property type="entry name" value="Dihydroorotase_CS"/>
</dbReference>
<evidence type="ECO:0000256" key="5">
    <source>
        <dbReference type="ARBA" id="ARBA00022975"/>
    </source>
</evidence>
<dbReference type="PROSITE" id="PS00483">
    <property type="entry name" value="DIHYDROOROTASE_2"/>
    <property type="match status" value="1"/>
</dbReference>
<feature type="domain" description="Dihydroorotase catalytic" evidence="7">
    <location>
        <begin position="51"/>
        <end position="234"/>
    </location>
</feature>
<comment type="pathway">
    <text evidence="6">Pyrimidine metabolism; UMP biosynthesis via de novo pathway; (S)-dihydroorotate from bicarbonate: step 3/3.</text>
</comment>
<dbReference type="PROSITE" id="PS00482">
    <property type="entry name" value="DIHYDROOROTASE_1"/>
    <property type="match status" value="1"/>
</dbReference>
<organism evidence="8 9">
    <name type="scientific">Alicyclobacillus fastidiosus</name>
    <dbReference type="NCBI Taxonomy" id="392011"/>
    <lineage>
        <taxon>Bacteria</taxon>
        <taxon>Bacillati</taxon>
        <taxon>Bacillota</taxon>
        <taxon>Bacilli</taxon>
        <taxon>Bacillales</taxon>
        <taxon>Alicyclobacillaceae</taxon>
        <taxon>Alicyclobacillus</taxon>
    </lineage>
</organism>
<comment type="catalytic activity">
    <reaction evidence="6">
        <text>(S)-dihydroorotate + H2O = N-carbamoyl-L-aspartate + H(+)</text>
        <dbReference type="Rhea" id="RHEA:24296"/>
        <dbReference type="ChEBI" id="CHEBI:15377"/>
        <dbReference type="ChEBI" id="CHEBI:15378"/>
        <dbReference type="ChEBI" id="CHEBI:30864"/>
        <dbReference type="ChEBI" id="CHEBI:32814"/>
        <dbReference type="EC" id="3.5.2.3"/>
    </reaction>
</comment>
<feature type="binding site" evidence="6">
    <location>
        <position position="304"/>
    </location>
    <ligand>
        <name>Zn(2+)</name>
        <dbReference type="ChEBI" id="CHEBI:29105"/>
        <label>1</label>
    </ligand>
</feature>
<feature type="binding site" evidence="6">
    <location>
        <begin position="322"/>
        <end position="323"/>
    </location>
    <ligand>
        <name>substrate</name>
    </ligand>
</feature>
<dbReference type="PANTHER" id="PTHR43668">
    <property type="entry name" value="ALLANTOINASE"/>
    <property type="match status" value="1"/>
</dbReference>
<evidence type="ECO:0000256" key="3">
    <source>
        <dbReference type="ARBA" id="ARBA00022723"/>
    </source>
</evidence>
<dbReference type="InterPro" id="IPR032466">
    <property type="entry name" value="Metal_Hydrolase"/>
</dbReference>
<feature type="binding site" evidence="6">
    <location>
        <position position="61"/>
    </location>
    <ligand>
        <name>Zn(2+)</name>
        <dbReference type="ChEBI" id="CHEBI:29105"/>
        <label>1</label>
    </ligand>
</feature>
<dbReference type="Proteomes" id="UP001164761">
    <property type="component" value="Chromosome"/>
</dbReference>
<keyword evidence="4 6" id="KW-0378">Hydrolase</keyword>
<feature type="binding site" evidence="6">
    <location>
        <position position="151"/>
    </location>
    <ligand>
        <name>Zn(2+)</name>
        <dbReference type="ChEBI" id="CHEBI:29105"/>
        <label>1</label>
    </ligand>
</feature>
<feature type="binding site" evidence="6">
    <location>
        <position position="151"/>
    </location>
    <ligand>
        <name>Zn(2+)</name>
        <dbReference type="ChEBI" id="CHEBI:29105"/>
        <label>2</label>
    </ligand>
</feature>
<dbReference type="PANTHER" id="PTHR43668:SF2">
    <property type="entry name" value="ALLANTOINASE"/>
    <property type="match status" value="1"/>
</dbReference>
<dbReference type="NCBIfam" id="TIGR00857">
    <property type="entry name" value="pyrC_multi"/>
    <property type="match status" value="1"/>
</dbReference>
<protein>
    <recommendedName>
        <fullName evidence="6">Dihydroorotase</fullName>
        <shortName evidence="6">DHOase</shortName>
        <ecNumber evidence="6">3.5.2.3</ecNumber>
    </recommendedName>
</protein>
<dbReference type="CDD" id="cd01317">
    <property type="entry name" value="DHOase_IIa"/>
    <property type="match status" value="1"/>
</dbReference>
<dbReference type="InterPro" id="IPR004722">
    <property type="entry name" value="DHOase"/>
</dbReference>
<proteinExistence type="inferred from homology"/>
<dbReference type="RefSeq" id="WP_268006978.1">
    <property type="nucleotide sequence ID" value="NZ_BSUT01000001.1"/>
</dbReference>
<evidence type="ECO:0000313" key="8">
    <source>
        <dbReference type="EMBL" id="WAH43102.1"/>
    </source>
</evidence>
<dbReference type="EMBL" id="CP104067">
    <property type="protein sequence ID" value="WAH43102.1"/>
    <property type="molecule type" value="Genomic_DNA"/>
</dbReference>
<keyword evidence="9" id="KW-1185">Reference proteome</keyword>
<dbReference type="InterPro" id="IPR011059">
    <property type="entry name" value="Metal-dep_hydrolase_composite"/>
</dbReference>
<feature type="binding site" evidence="6">
    <location>
        <position position="308"/>
    </location>
    <ligand>
        <name>substrate</name>
    </ligand>
</feature>
<feature type="binding site" evidence="6">
    <location>
        <position position="59"/>
    </location>
    <ligand>
        <name>Zn(2+)</name>
        <dbReference type="ChEBI" id="CHEBI:29105"/>
        <label>1</label>
    </ligand>
</feature>
<evidence type="ECO:0000259" key="7">
    <source>
        <dbReference type="Pfam" id="PF12890"/>
    </source>
</evidence>
<accession>A0ABY6ZKU7</accession>
<dbReference type="InterPro" id="IPR024403">
    <property type="entry name" value="DHOase_cat"/>
</dbReference>
<dbReference type="InterPro" id="IPR050138">
    <property type="entry name" value="DHOase/Allantoinase_Hydrolase"/>
</dbReference>
<keyword evidence="3 6" id="KW-0479">Metal-binding</keyword>
<evidence type="ECO:0000313" key="9">
    <source>
        <dbReference type="Proteomes" id="UP001164761"/>
    </source>
</evidence>
<feature type="binding site" evidence="6">
    <location>
        <position position="93"/>
    </location>
    <ligand>
        <name>substrate</name>
    </ligand>
</feature>
<dbReference type="Pfam" id="PF12890">
    <property type="entry name" value="DHOase"/>
    <property type="match status" value="1"/>
</dbReference>
<sequence>MKTVIANGWVVEPEAQSVVQTDVLIEDDRIVAVGDVGAVADCRIDATGCYVTPGLVDIHVHFRDPGFPEKETIASGARAAAAGGITSVVCMPNTYPTVDEPGVVEYVLRTAAEQGIVRVHTTASITKGLKGKEITEMPALAKAGAVTFTDDGKSVMDPVILLEAFKWAARLGLPITSHCEDHNLVRAGAINRGEVSKALGDVGIPSLAEELVVARDILFAEHTGARLHLQHVTTAGGVQLIREAKARGVRVTGEATPHHFSVTDQLVLTQGALAKVNPPLRTQADVDAVVAGLQDGTLDVIATDHAPHTWDEKQRGLQQAPFGFVGLETSVGMTFTHLVHTGKLSVFDAIKKMTVVPAQIMGLPLPRLHPGAVADITVINPNLEWEVDTARFYTRAKHSPLAGTRLRGKAVQTFVGGRWIYSHERGILE</sequence>
<feature type="binding site" evidence="6">
    <location>
        <position position="231"/>
    </location>
    <ligand>
        <name>Zn(2+)</name>
        <dbReference type="ChEBI" id="CHEBI:29105"/>
        <label>2</label>
    </ligand>
</feature>
<dbReference type="Gene3D" id="3.20.20.140">
    <property type="entry name" value="Metal-dependent hydrolases"/>
    <property type="match status" value="1"/>
</dbReference>
<name>A0ABY6ZKU7_9BACL</name>
<feature type="binding site" evidence="6">
    <location>
        <position position="277"/>
    </location>
    <ligand>
        <name>substrate</name>
    </ligand>
</feature>
<evidence type="ECO:0000256" key="6">
    <source>
        <dbReference type="HAMAP-Rule" id="MF_00220"/>
    </source>
</evidence>